<dbReference type="VEuPathDB" id="FungiDB:HCDG_06159"/>
<dbReference type="Proteomes" id="UP000002624">
    <property type="component" value="Unassembled WGS sequence"/>
</dbReference>
<accession>C6HI09</accession>
<reference evidence="2" key="1">
    <citation type="submission" date="2009-05" db="EMBL/GenBank/DDBJ databases">
        <title>The genome sequence of Ajellomyces capsulatus strain H143.</title>
        <authorList>
            <person name="Champion M."/>
            <person name="Cuomo C.A."/>
            <person name="Ma L.-J."/>
            <person name="Henn M.R."/>
            <person name="Sil A."/>
            <person name="Goldman B."/>
            <person name="Young S.K."/>
            <person name="Kodira C.D."/>
            <person name="Zeng Q."/>
            <person name="Koehrsen M."/>
            <person name="Alvarado L."/>
            <person name="Berlin A.M."/>
            <person name="Borenstein D."/>
            <person name="Chen Z."/>
            <person name="Engels R."/>
            <person name="Freedman E."/>
            <person name="Gellesch M."/>
            <person name="Goldberg J."/>
            <person name="Griggs A."/>
            <person name="Gujja S."/>
            <person name="Heiman D.I."/>
            <person name="Hepburn T.A."/>
            <person name="Howarth C."/>
            <person name="Jen D."/>
            <person name="Larson L."/>
            <person name="Lewis B."/>
            <person name="Mehta T."/>
            <person name="Park D."/>
            <person name="Pearson M."/>
            <person name="Roberts A."/>
            <person name="Saif S."/>
            <person name="Shea T.D."/>
            <person name="Shenoy N."/>
            <person name="Sisk P."/>
            <person name="Stolte C."/>
            <person name="Sykes S."/>
            <person name="Walk T."/>
            <person name="White J."/>
            <person name="Yandava C."/>
            <person name="Klein B."/>
            <person name="McEwen J.G."/>
            <person name="Puccia R."/>
            <person name="Goldman G.H."/>
            <person name="Felipe M.S."/>
            <person name="Nino-Vega G."/>
            <person name="San-Blas G."/>
            <person name="Taylor J.W."/>
            <person name="Mendoza L."/>
            <person name="Galagan J.E."/>
            <person name="Nusbaum C."/>
            <person name="Birren B.W."/>
        </authorList>
    </citation>
    <scope>NUCLEOTIDE SEQUENCE [LARGE SCALE GENOMIC DNA]</scope>
    <source>
        <strain evidence="2">H143</strain>
    </source>
</reference>
<name>C6HI09_AJECH</name>
<dbReference type="HOGENOM" id="CLU_2941198_0_0_1"/>
<gene>
    <name evidence="1" type="ORF">HCDG_06159</name>
</gene>
<sequence length="60" mass="6650">MWGILRKSCIFDASQLPDRCMDTLPPESKSNNACEVPLAEAKKAASLAECFTDDLVARYK</sequence>
<organism evidence="1 2">
    <name type="scientific">Ajellomyces capsulatus (strain H143)</name>
    <name type="common">Darling's disease fungus</name>
    <name type="synonym">Histoplasma capsulatum</name>
    <dbReference type="NCBI Taxonomy" id="544712"/>
    <lineage>
        <taxon>Eukaryota</taxon>
        <taxon>Fungi</taxon>
        <taxon>Dikarya</taxon>
        <taxon>Ascomycota</taxon>
        <taxon>Pezizomycotina</taxon>
        <taxon>Eurotiomycetes</taxon>
        <taxon>Eurotiomycetidae</taxon>
        <taxon>Onygenales</taxon>
        <taxon>Ajellomycetaceae</taxon>
        <taxon>Histoplasma</taxon>
    </lineage>
</organism>
<evidence type="ECO:0000313" key="2">
    <source>
        <dbReference type="Proteomes" id="UP000002624"/>
    </source>
</evidence>
<evidence type="ECO:0000313" key="1">
    <source>
        <dbReference type="EMBL" id="EER39937.1"/>
    </source>
</evidence>
<protein>
    <submittedName>
        <fullName evidence="1">Uncharacterized protein</fullName>
    </submittedName>
</protein>
<proteinExistence type="predicted"/>
<dbReference type="EMBL" id="GG692428">
    <property type="protein sequence ID" value="EER39937.1"/>
    <property type="molecule type" value="Genomic_DNA"/>
</dbReference>
<dbReference type="AlphaFoldDB" id="C6HI09"/>